<name>A0A6M3K5B2_9ZZZZ</name>
<proteinExistence type="predicted"/>
<gene>
    <name evidence="1" type="ORF">MM415A01325_0016</name>
</gene>
<reference evidence="1" key="1">
    <citation type="submission" date="2020-03" db="EMBL/GenBank/DDBJ databases">
        <title>The deep terrestrial virosphere.</title>
        <authorList>
            <person name="Holmfeldt K."/>
            <person name="Nilsson E."/>
            <person name="Simone D."/>
            <person name="Lopez-Fernandez M."/>
            <person name="Wu X."/>
            <person name="de Brujin I."/>
            <person name="Lundin D."/>
            <person name="Andersson A."/>
            <person name="Bertilsson S."/>
            <person name="Dopson M."/>
        </authorList>
    </citation>
    <scope>NUCLEOTIDE SEQUENCE</scope>
    <source>
        <strain evidence="1">MM415A01325</strain>
    </source>
</reference>
<sequence>MIKWAGVDIARAGEDSSVFTVRDGGKVIYIDEWGKTDLMETTGIILQKLERFEIEANHVNLDSVGMGAGVFDRLKELHVYVNGIIAGGVPIDKERYVDTRAEMYDNLRKRFEAGTISIPDDKQLLAQLTSIRFKIASDKKLRIISKEEMKRVYKLKSPDKSDSLALAFYEGAVRNPVIRWL</sequence>
<dbReference type="Gene3D" id="3.30.420.240">
    <property type="match status" value="1"/>
</dbReference>
<organism evidence="1">
    <name type="scientific">viral metagenome</name>
    <dbReference type="NCBI Taxonomy" id="1070528"/>
    <lineage>
        <taxon>unclassified sequences</taxon>
        <taxon>metagenomes</taxon>
        <taxon>organismal metagenomes</taxon>
    </lineage>
</organism>
<dbReference type="AlphaFoldDB" id="A0A6M3K5B2"/>
<accession>A0A6M3K5B2</accession>
<dbReference type="EMBL" id="MT142277">
    <property type="protein sequence ID" value="QJA77334.1"/>
    <property type="molecule type" value="Genomic_DNA"/>
</dbReference>
<evidence type="ECO:0000313" key="1">
    <source>
        <dbReference type="EMBL" id="QJA77334.1"/>
    </source>
</evidence>
<protein>
    <submittedName>
        <fullName evidence="1">Putative terminase</fullName>
    </submittedName>
</protein>